<feature type="region of interest" description="Disordered" evidence="1">
    <location>
        <begin position="19"/>
        <end position="40"/>
    </location>
</feature>
<feature type="signal peptide" evidence="2">
    <location>
        <begin position="1"/>
        <end position="20"/>
    </location>
</feature>
<dbReference type="EMBL" id="FTMF01000006">
    <property type="protein sequence ID" value="SIQ58270.1"/>
    <property type="molecule type" value="Genomic_DNA"/>
</dbReference>
<dbReference type="AlphaFoldDB" id="A0A381F4U4"/>
<accession>A0A381F4U4</accession>
<keyword evidence="6" id="KW-1185">Reference proteome</keyword>
<dbReference type="STRING" id="254.SAMN05421682_106149"/>
<sequence>MKKLLISTVLLVGLSVSAYGQQRPPAPPHPSKAQLANSKASELDKRYRAEKKMILNHPVATKKMKNDQLKALNIRYQNEKKLLRSAR</sequence>
<dbReference type="OrthoDB" id="1264899at2"/>
<evidence type="ECO:0000313" key="5">
    <source>
        <dbReference type="EMBL" id="SUX48657.1"/>
    </source>
</evidence>
<name>A0A381F4U4_9FLAO</name>
<evidence type="ECO:0000313" key="7">
    <source>
        <dbReference type="Proteomes" id="UP000254282"/>
    </source>
</evidence>
<proteinExistence type="predicted"/>
<evidence type="ECO:0000313" key="4">
    <source>
        <dbReference type="EMBL" id="SUX41493.1"/>
    </source>
</evidence>
<dbReference type="Proteomes" id="UP000255231">
    <property type="component" value="Unassembled WGS sequence"/>
</dbReference>
<protein>
    <submittedName>
        <fullName evidence="4">Uncharacterized protein</fullName>
    </submittedName>
</protein>
<gene>
    <name evidence="5" type="ORF">NCTC13532_04277</name>
    <name evidence="4" type="ORF">NCTC13560_00291</name>
    <name evidence="3" type="ORF">SAMN05421682_106149</name>
</gene>
<dbReference type="EMBL" id="UFVR01000004">
    <property type="protein sequence ID" value="SUX48657.1"/>
    <property type="molecule type" value="Genomic_DNA"/>
</dbReference>
<reference evidence="3 6" key="1">
    <citation type="submission" date="2017-01" db="EMBL/GenBank/DDBJ databases">
        <authorList>
            <person name="Varghese N."/>
            <person name="Submissions S."/>
        </authorList>
    </citation>
    <scope>NUCLEOTIDE SEQUENCE [LARGE SCALE GENOMIC DNA]</scope>
    <source>
        <strain evidence="3 6">ATCC 27950</strain>
    </source>
</reference>
<evidence type="ECO:0000313" key="3">
    <source>
        <dbReference type="EMBL" id="SIQ58270.1"/>
    </source>
</evidence>
<evidence type="ECO:0000313" key="8">
    <source>
        <dbReference type="Proteomes" id="UP000255231"/>
    </source>
</evidence>
<evidence type="ECO:0000256" key="1">
    <source>
        <dbReference type="SAM" id="MobiDB-lite"/>
    </source>
</evidence>
<dbReference type="Proteomes" id="UP000185725">
    <property type="component" value="Unassembled WGS sequence"/>
</dbReference>
<dbReference type="RefSeq" id="WP_076560745.1">
    <property type="nucleotide sequence ID" value="NZ_CP033929.1"/>
</dbReference>
<feature type="chain" id="PRO_5044586896" evidence="2">
    <location>
        <begin position="21"/>
        <end position="87"/>
    </location>
</feature>
<reference evidence="7 8" key="2">
    <citation type="submission" date="2018-06" db="EMBL/GenBank/DDBJ databases">
        <authorList>
            <consortium name="Pathogen Informatics"/>
            <person name="Doyle S."/>
        </authorList>
    </citation>
    <scope>NUCLEOTIDE SEQUENCE [LARGE SCALE GENOMIC DNA]</scope>
    <source>
        <strain evidence="5 7">NCTC13532</strain>
        <strain evidence="4 8">NCTC13560</strain>
    </source>
</reference>
<dbReference type="GeneID" id="303675057"/>
<dbReference type="Proteomes" id="UP000254282">
    <property type="component" value="Unassembled WGS sequence"/>
</dbReference>
<evidence type="ECO:0000313" key="6">
    <source>
        <dbReference type="Proteomes" id="UP000185725"/>
    </source>
</evidence>
<keyword evidence="2" id="KW-0732">Signal</keyword>
<evidence type="ECO:0000256" key="2">
    <source>
        <dbReference type="SAM" id="SignalP"/>
    </source>
</evidence>
<organism evidence="4 8">
    <name type="scientific">Chryseobacterium indoltheticum</name>
    <dbReference type="NCBI Taxonomy" id="254"/>
    <lineage>
        <taxon>Bacteria</taxon>
        <taxon>Pseudomonadati</taxon>
        <taxon>Bacteroidota</taxon>
        <taxon>Flavobacteriia</taxon>
        <taxon>Flavobacteriales</taxon>
        <taxon>Weeksellaceae</taxon>
        <taxon>Chryseobacterium group</taxon>
        <taxon>Chryseobacterium</taxon>
    </lineage>
</organism>
<dbReference type="KEGG" id="cil:EG358_15210"/>
<dbReference type="EMBL" id="UFVS01000001">
    <property type="protein sequence ID" value="SUX41493.1"/>
    <property type="molecule type" value="Genomic_DNA"/>
</dbReference>